<feature type="region of interest" description="Disordered" evidence="1">
    <location>
        <begin position="86"/>
        <end position="132"/>
    </location>
</feature>
<evidence type="ECO:0000256" key="1">
    <source>
        <dbReference type="SAM" id="MobiDB-lite"/>
    </source>
</evidence>
<reference evidence="2" key="3">
    <citation type="journal article" date="2017" name="Nature">
        <title>Genome sequence of the progenitor of the wheat D genome Aegilops tauschii.</title>
        <authorList>
            <person name="Luo M.C."/>
            <person name="Gu Y.Q."/>
            <person name="Puiu D."/>
            <person name="Wang H."/>
            <person name="Twardziok S.O."/>
            <person name="Deal K.R."/>
            <person name="Huo N."/>
            <person name="Zhu T."/>
            <person name="Wang L."/>
            <person name="Wang Y."/>
            <person name="McGuire P.E."/>
            <person name="Liu S."/>
            <person name="Long H."/>
            <person name="Ramasamy R.K."/>
            <person name="Rodriguez J.C."/>
            <person name="Van S.L."/>
            <person name="Yuan L."/>
            <person name="Wang Z."/>
            <person name="Xia Z."/>
            <person name="Xiao L."/>
            <person name="Anderson O.D."/>
            <person name="Ouyang S."/>
            <person name="Liang Y."/>
            <person name="Zimin A.V."/>
            <person name="Pertea G."/>
            <person name="Qi P."/>
            <person name="Bennetzen J.L."/>
            <person name="Dai X."/>
            <person name="Dawson M.W."/>
            <person name="Muller H.G."/>
            <person name="Kugler K."/>
            <person name="Rivarola-Duarte L."/>
            <person name="Spannagl M."/>
            <person name="Mayer K.F.X."/>
            <person name="Lu F.H."/>
            <person name="Bevan M.W."/>
            <person name="Leroy P."/>
            <person name="Li P."/>
            <person name="You F.M."/>
            <person name="Sun Q."/>
            <person name="Liu Z."/>
            <person name="Lyons E."/>
            <person name="Wicker T."/>
            <person name="Salzberg S.L."/>
            <person name="Devos K.M."/>
            <person name="Dvorak J."/>
        </authorList>
    </citation>
    <scope>NUCLEOTIDE SEQUENCE [LARGE SCALE GENOMIC DNA]</scope>
    <source>
        <strain evidence="2">cv. AL8/78</strain>
    </source>
</reference>
<keyword evidence="3" id="KW-1185">Reference proteome</keyword>
<name>A0A453P6Y3_AEGTS</name>
<feature type="compositionally biased region" description="Pro residues" evidence="1">
    <location>
        <begin position="117"/>
        <end position="126"/>
    </location>
</feature>
<dbReference type="Proteomes" id="UP000015105">
    <property type="component" value="Chromosome 6D"/>
</dbReference>
<reference evidence="2" key="5">
    <citation type="journal article" date="2021" name="G3 (Bethesda)">
        <title>Aegilops tauschii genome assembly Aet v5.0 features greater sequence contiguity and improved annotation.</title>
        <authorList>
            <person name="Wang L."/>
            <person name="Zhu T."/>
            <person name="Rodriguez J.C."/>
            <person name="Deal K.R."/>
            <person name="Dubcovsky J."/>
            <person name="McGuire P.E."/>
            <person name="Lux T."/>
            <person name="Spannagl M."/>
            <person name="Mayer K.F.X."/>
            <person name="Baldrich P."/>
            <person name="Meyers B.C."/>
            <person name="Huo N."/>
            <person name="Gu Y.Q."/>
            <person name="Zhou H."/>
            <person name="Devos K.M."/>
            <person name="Bennetzen J.L."/>
            <person name="Unver T."/>
            <person name="Budak H."/>
            <person name="Gulick P.J."/>
            <person name="Galiba G."/>
            <person name="Kalapos B."/>
            <person name="Nelson D.R."/>
            <person name="Li P."/>
            <person name="You F.M."/>
            <person name="Luo M.C."/>
            <person name="Dvorak J."/>
        </authorList>
    </citation>
    <scope>NUCLEOTIDE SEQUENCE [LARGE SCALE GENOMIC DNA]</scope>
    <source>
        <strain evidence="2">cv. AL8/78</strain>
    </source>
</reference>
<sequence>PTIVSFLICLPSPGVVVAFFPLPRRCHPIFPSPTSPATTLAPPAAAILSFLIYLPLPPLPPKPFSFPPPSPCLPYMPLPSRRRHPTFPYIPPHRVGGTPPPSLPEELPRGPREETLAPPPRPPRLNPLPRRRRGRLRPKTVWRWRQRGGSLPHTVGGLRGAPPSSRRPAVTSAASSPVLGLGTQVPRRELVADLAPCPVSRWWWLARATNLGFPAQIRWMVKVGVGRGGWRP</sequence>
<protein>
    <submittedName>
        <fullName evidence="2">Uncharacterized protein</fullName>
    </submittedName>
</protein>
<feature type="compositionally biased region" description="Basic and acidic residues" evidence="1">
    <location>
        <begin position="106"/>
        <end position="115"/>
    </location>
</feature>
<proteinExistence type="predicted"/>
<reference evidence="3" key="2">
    <citation type="journal article" date="2017" name="Nat. Plants">
        <title>The Aegilops tauschii genome reveals multiple impacts of transposons.</title>
        <authorList>
            <person name="Zhao G."/>
            <person name="Zou C."/>
            <person name="Li K."/>
            <person name="Wang K."/>
            <person name="Li T."/>
            <person name="Gao L."/>
            <person name="Zhang X."/>
            <person name="Wang H."/>
            <person name="Yang Z."/>
            <person name="Liu X."/>
            <person name="Jiang W."/>
            <person name="Mao L."/>
            <person name="Kong X."/>
            <person name="Jiao Y."/>
            <person name="Jia J."/>
        </authorList>
    </citation>
    <scope>NUCLEOTIDE SEQUENCE [LARGE SCALE GENOMIC DNA]</scope>
    <source>
        <strain evidence="3">cv. AL8/78</strain>
    </source>
</reference>
<dbReference type="EnsemblPlants" id="AET6Gv20628900.1">
    <property type="protein sequence ID" value="AET6Gv20628900.1"/>
    <property type="gene ID" value="AET6Gv20628900"/>
</dbReference>
<dbReference type="Gramene" id="AET6Gv20628900.1">
    <property type="protein sequence ID" value="AET6Gv20628900.1"/>
    <property type="gene ID" value="AET6Gv20628900"/>
</dbReference>
<reference evidence="3" key="1">
    <citation type="journal article" date="2014" name="Science">
        <title>Ancient hybridizations among the ancestral genomes of bread wheat.</title>
        <authorList>
            <consortium name="International Wheat Genome Sequencing Consortium,"/>
            <person name="Marcussen T."/>
            <person name="Sandve S.R."/>
            <person name="Heier L."/>
            <person name="Spannagl M."/>
            <person name="Pfeifer M."/>
            <person name="Jakobsen K.S."/>
            <person name="Wulff B.B."/>
            <person name="Steuernagel B."/>
            <person name="Mayer K.F."/>
            <person name="Olsen O.A."/>
        </authorList>
    </citation>
    <scope>NUCLEOTIDE SEQUENCE [LARGE SCALE GENOMIC DNA]</scope>
    <source>
        <strain evidence="3">cv. AL8/78</strain>
    </source>
</reference>
<reference evidence="2" key="4">
    <citation type="submission" date="2019-03" db="UniProtKB">
        <authorList>
            <consortium name="EnsemblPlants"/>
        </authorList>
    </citation>
    <scope>IDENTIFICATION</scope>
</reference>
<dbReference type="AlphaFoldDB" id="A0A453P6Y3"/>
<organism evidence="2 3">
    <name type="scientific">Aegilops tauschii subsp. strangulata</name>
    <name type="common">Goatgrass</name>
    <dbReference type="NCBI Taxonomy" id="200361"/>
    <lineage>
        <taxon>Eukaryota</taxon>
        <taxon>Viridiplantae</taxon>
        <taxon>Streptophyta</taxon>
        <taxon>Embryophyta</taxon>
        <taxon>Tracheophyta</taxon>
        <taxon>Spermatophyta</taxon>
        <taxon>Magnoliopsida</taxon>
        <taxon>Liliopsida</taxon>
        <taxon>Poales</taxon>
        <taxon>Poaceae</taxon>
        <taxon>BOP clade</taxon>
        <taxon>Pooideae</taxon>
        <taxon>Triticodae</taxon>
        <taxon>Triticeae</taxon>
        <taxon>Triticinae</taxon>
        <taxon>Aegilops</taxon>
    </lineage>
</organism>
<accession>A0A453P6Y3</accession>
<evidence type="ECO:0000313" key="3">
    <source>
        <dbReference type="Proteomes" id="UP000015105"/>
    </source>
</evidence>
<feature type="region of interest" description="Disordered" evidence="1">
    <location>
        <begin position="148"/>
        <end position="175"/>
    </location>
</feature>
<evidence type="ECO:0000313" key="2">
    <source>
        <dbReference type="EnsemblPlants" id="AET6Gv20628900.1"/>
    </source>
</evidence>